<evidence type="ECO:0000313" key="2">
    <source>
        <dbReference type="Proteomes" id="UP000284706"/>
    </source>
</evidence>
<proteinExistence type="predicted"/>
<keyword evidence="2" id="KW-1185">Reference proteome</keyword>
<dbReference type="AlphaFoldDB" id="A0A409X9X1"/>
<dbReference type="Proteomes" id="UP000284706">
    <property type="component" value="Unassembled WGS sequence"/>
</dbReference>
<name>A0A409X9X1_9AGAR</name>
<reference evidence="1 2" key="1">
    <citation type="journal article" date="2018" name="Evol. Lett.">
        <title>Horizontal gene cluster transfer increased hallucinogenic mushroom diversity.</title>
        <authorList>
            <person name="Reynolds H.T."/>
            <person name="Vijayakumar V."/>
            <person name="Gluck-Thaler E."/>
            <person name="Korotkin H.B."/>
            <person name="Matheny P.B."/>
            <person name="Slot J.C."/>
        </authorList>
    </citation>
    <scope>NUCLEOTIDE SEQUENCE [LARGE SCALE GENOMIC DNA]</scope>
    <source>
        <strain evidence="1 2">SRW20</strain>
    </source>
</reference>
<gene>
    <name evidence="1" type="ORF">CVT26_003254</name>
</gene>
<organism evidence="1 2">
    <name type="scientific">Gymnopilus dilepis</name>
    <dbReference type="NCBI Taxonomy" id="231916"/>
    <lineage>
        <taxon>Eukaryota</taxon>
        <taxon>Fungi</taxon>
        <taxon>Dikarya</taxon>
        <taxon>Basidiomycota</taxon>
        <taxon>Agaricomycotina</taxon>
        <taxon>Agaricomycetes</taxon>
        <taxon>Agaricomycetidae</taxon>
        <taxon>Agaricales</taxon>
        <taxon>Agaricineae</taxon>
        <taxon>Hymenogastraceae</taxon>
        <taxon>Gymnopilus</taxon>
    </lineage>
</organism>
<evidence type="ECO:0000313" key="1">
    <source>
        <dbReference type="EMBL" id="PPQ87504.1"/>
    </source>
</evidence>
<dbReference type="EMBL" id="NHYE01003846">
    <property type="protein sequence ID" value="PPQ87504.1"/>
    <property type="molecule type" value="Genomic_DNA"/>
</dbReference>
<protein>
    <submittedName>
        <fullName evidence="1">Uncharacterized protein</fullName>
    </submittedName>
</protein>
<accession>A0A409X9X1</accession>
<comment type="caution">
    <text evidence="1">The sequence shown here is derived from an EMBL/GenBank/DDBJ whole genome shotgun (WGS) entry which is preliminary data.</text>
</comment>
<sequence length="64" mass="6620">MALVPLKLSESDERSSGTCPLGLNIVRTAVPGLGVCAITLRICLYPPPTQGVLEAGSLPIYAPV</sequence>
<dbReference type="InParanoid" id="A0A409X9X1"/>